<gene>
    <name evidence="2" type="ORF">PPRIM_AZ9-3.1.T0970167</name>
</gene>
<accession>A0A8S1NP39</accession>
<evidence type="ECO:0008006" key="4">
    <source>
        <dbReference type="Google" id="ProtNLM"/>
    </source>
</evidence>
<dbReference type="Proteomes" id="UP000688137">
    <property type="component" value="Unassembled WGS sequence"/>
</dbReference>
<evidence type="ECO:0000313" key="3">
    <source>
        <dbReference type="Proteomes" id="UP000688137"/>
    </source>
</evidence>
<proteinExistence type="predicted"/>
<keyword evidence="1" id="KW-0472">Membrane</keyword>
<keyword evidence="1" id="KW-0812">Transmembrane</keyword>
<evidence type="ECO:0000313" key="2">
    <source>
        <dbReference type="EMBL" id="CAD8095057.1"/>
    </source>
</evidence>
<dbReference type="EMBL" id="CAJJDM010000100">
    <property type="protein sequence ID" value="CAD8095057.1"/>
    <property type="molecule type" value="Genomic_DNA"/>
</dbReference>
<organism evidence="2 3">
    <name type="scientific">Paramecium primaurelia</name>
    <dbReference type="NCBI Taxonomy" id="5886"/>
    <lineage>
        <taxon>Eukaryota</taxon>
        <taxon>Sar</taxon>
        <taxon>Alveolata</taxon>
        <taxon>Ciliophora</taxon>
        <taxon>Intramacronucleata</taxon>
        <taxon>Oligohymenophorea</taxon>
        <taxon>Peniculida</taxon>
        <taxon>Parameciidae</taxon>
        <taxon>Paramecium</taxon>
    </lineage>
</organism>
<evidence type="ECO:0000256" key="1">
    <source>
        <dbReference type="SAM" id="Phobius"/>
    </source>
</evidence>
<protein>
    <recommendedName>
        <fullName evidence="4">Transmembrane protein</fullName>
    </recommendedName>
</protein>
<feature type="transmembrane region" description="Helical" evidence="1">
    <location>
        <begin position="12"/>
        <end position="32"/>
    </location>
</feature>
<sequence>MHYIQMMEKNMVNGRICLQIIGSTFIFIYYSLKVEPKFTKLENTQITEKRNLEIHLQRQSCGGSQNGQWTDLDEGFKDYLIIKLSYF</sequence>
<keyword evidence="1" id="KW-1133">Transmembrane helix</keyword>
<comment type="caution">
    <text evidence="2">The sequence shown here is derived from an EMBL/GenBank/DDBJ whole genome shotgun (WGS) entry which is preliminary data.</text>
</comment>
<dbReference type="AlphaFoldDB" id="A0A8S1NP39"/>
<keyword evidence="3" id="KW-1185">Reference proteome</keyword>
<reference evidence="2" key="1">
    <citation type="submission" date="2021-01" db="EMBL/GenBank/DDBJ databases">
        <authorList>
            <consortium name="Genoscope - CEA"/>
            <person name="William W."/>
        </authorList>
    </citation>
    <scope>NUCLEOTIDE SEQUENCE</scope>
</reference>
<name>A0A8S1NP39_PARPR</name>